<protein>
    <submittedName>
        <fullName evidence="2">Uncharacterized protein</fullName>
    </submittedName>
</protein>
<evidence type="ECO:0000313" key="2">
    <source>
        <dbReference type="EMBL" id="MCX5467667.1"/>
    </source>
</evidence>
<keyword evidence="3" id="KW-1185">Reference proteome</keyword>
<feature type="transmembrane region" description="Helical" evidence="1">
    <location>
        <begin position="12"/>
        <end position="35"/>
    </location>
</feature>
<comment type="caution">
    <text evidence="2">The sequence shown here is derived from an EMBL/GenBank/DDBJ whole genome shotgun (WGS) entry which is preliminary data.</text>
</comment>
<keyword evidence="1" id="KW-0472">Membrane</keyword>
<dbReference type="AlphaFoldDB" id="A0A9X3DTN2"/>
<evidence type="ECO:0000313" key="3">
    <source>
        <dbReference type="Proteomes" id="UP001146019"/>
    </source>
</evidence>
<sequence length="113" mass="12872">MKALLLSDEISQFHWTVLKSVLLILSLLPISQFFLNLWQNADASSQIMIGFMAISVFSALSIISFYNALNLTVIQLKTEFSSLLEQYLVRSYRYVPMLFLAAMLSYLVLVAQI</sequence>
<keyword evidence="1" id="KW-0812">Transmembrane</keyword>
<accession>A0A9X3DTN2</accession>
<feature type="transmembrane region" description="Helical" evidence="1">
    <location>
        <begin position="94"/>
        <end position="111"/>
    </location>
</feature>
<feature type="transmembrane region" description="Helical" evidence="1">
    <location>
        <begin position="47"/>
        <end position="74"/>
    </location>
</feature>
<dbReference type="Proteomes" id="UP001146019">
    <property type="component" value="Unassembled WGS sequence"/>
</dbReference>
<keyword evidence="1" id="KW-1133">Transmembrane helix</keyword>
<organism evidence="2 3">
    <name type="scientific">Acinetobacter nematophilus</name>
    <dbReference type="NCBI Taxonomy" id="2994642"/>
    <lineage>
        <taxon>Bacteria</taxon>
        <taxon>Pseudomonadati</taxon>
        <taxon>Pseudomonadota</taxon>
        <taxon>Gammaproteobacteria</taxon>
        <taxon>Moraxellales</taxon>
        <taxon>Moraxellaceae</taxon>
        <taxon>Acinetobacter</taxon>
    </lineage>
</organism>
<dbReference type="EMBL" id="JAPKMY010000003">
    <property type="protein sequence ID" value="MCX5467667.1"/>
    <property type="molecule type" value="Genomic_DNA"/>
</dbReference>
<name>A0A9X3DTN2_9GAMM</name>
<reference evidence="2" key="1">
    <citation type="submission" date="2022-11" db="EMBL/GenBank/DDBJ databases">
        <title>Biodiversity and phylogenetic relationships of bacteria.</title>
        <authorList>
            <person name="Machado R.A.R."/>
            <person name="Bhat A."/>
            <person name="Loulou A."/>
            <person name="Kallel S."/>
        </authorList>
    </citation>
    <scope>NUCLEOTIDE SEQUENCE</scope>
    <source>
        <strain evidence="2">A-IN1</strain>
    </source>
</reference>
<evidence type="ECO:0000256" key="1">
    <source>
        <dbReference type="SAM" id="Phobius"/>
    </source>
</evidence>
<proteinExistence type="predicted"/>
<gene>
    <name evidence="2" type="ORF">OSH00_07890</name>
</gene>
<dbReference type="RefSeq" id="WP_266129978.1">
    <property type="nucleotide sequence ID" value="NZ_JAPKMY010000003.1"/>
</dbReference>